<dbReference type="OrthoDB" id="9808669at2"/>
<dbReference type="Gene3D" id="3.40.47.10">
    <property type="match status" value="1"/>
</dbReference>
<dbReference type="SMART" id="SM00825">
    <property type="entry name" value="PKS_KS"/>
    <property type="match status" value="1"/>
</dbReference>
<reference evidence="5 6" key="1">
    <citation type="submission" date="2019-09" db="EMBL/GenBank/DDBJ databases">
        <title>Goodfellowia gen. nov., a new genus of the Pseudonocardineae related to Actinoalloteichus, containing Goodfellowia coeruleoviolacea gen. nov., comb. nov. gen. nov., comb. nov.</title>
        <authorList>
            <person name="Labeda D."/>
        </authorList>
    </citation>
    <scope>NUCLEOTIDE SEQUENCE [LARGE SCALE GENOMIC DNA]</scope>
    <source>
        <strain evidence="5 6">AN110305</strain>
    </source>
</reference>
<protein>
    <submittedName>
        <fullName evidence="5">Beta-ketoacyl synthase</fullName>
    </submittedName>
</protein>
<evidence type="ECO:0000259" key="4">
    <source>
        <dbReference type="PROSITE" id="PS52004"/>
    </source>
</evidence>
<dbReference type="EMBL" id="VUOB01000005">
    <property type="protein sequence ID" value="KAA2265817.1"/>
    <property type="molecule type" value="Genomic_DNA"/>
</dbReference>
<evidence type="ECO:0000313" key="6">
    <source>
        <dbReference type="Proteomes" id="UP000323454"/>
    </source>
</evidence>
<gene>
    <name evidence="5" type="ORF">F0L68_04475</name>
</gene>
<dbReference type="Pfam" id="PF00109">
    <property type="entry name" value="ketoacyl-synt"/>
    <property type="match status" value="1"/>
</dbReference>
<dbReference type="Proteomes" id="UP000323454">
    <property type="component" value="Unassembled WGS sequence"/>
</dbReference>
<dbReference type="PROSITE" id="PS52004">
    <property type="entry name" value="KS3_2"/>
    <property type="match status" value="1"/>
</dbReference>
<evidence type="ECO:0000313" key="5">
    <source>
        <dbReference type="EMBL" id="KAA2265817.1"/>
    </source>
</evidence>
<evidence type="ECO:0000256" key="3">
    <source>
        <dbReference type="RuleBase" id="RU003694"/>
    </source>
</evidence>
<proteinExistence type="inferred from homology"/>
<dbReference type="InterPro" id="IPR016039">
    <property type="entry name" value="Thiolase-like"/>
</dbReference>
<accession>A0A5B2XQ02</accession>
<dbReference type="SUPFAM" id="SSF53901">
    <property type="entry name" value="Thiolase-like"/>
    <property type="match status" value="2"/>
</dbReference>
<comment type="caution">
    <text evidence="5">The sequence shown here is derived from an EMBL/GenBank/DDBJ whole genome shotgun (WGS) entry which is preliminary data.</text>
</comment>
<evidence type="ECO:0000256" key="1">
    <source>
        <dbReference type="ARBA" id="ARBA00008467"/>
    </source>
</evidence>
<dbReference type="InterPro" id="IPR014031">
    <property type="entry name" value="Ketoacyl_synth_C"/>
</dbReference>
<dbReference type="RefSeq" id="WP_149848102.1">
    <property type="nucleotide sequence ID" value="NZ_VUOB01000005.1"/>
</dbReference>
<dbReference type="Pfam" id="PF02801">
    <property type="entry name" value="Ketoacyl-synt_C"/>
    <property type="match status" value="1"/>
</dbReference>
<keyword evidence="2 3" id="KW-0808">Transferase</keyword>
<dbReference type="InterPro" id="IPR014030">
    <property type="entry name" value="Ketoacyl_synth_N"/>
</dbReference>
<keyword evidence="6" id="KW-1185">Reference proteome</keyword>
<dbReference type="PANTHER" id="PTHR11712">
    <property type="entry name" value="POLYKETIDE SYNTHASE-RELATED"/>
    <property type="match status" value="1"/>
</dbReference>
<dbReference type="PANTHER" id="PTHR11712:SF347">
    <property type="entry name" value="BETA KETOACYL-ACYL CARRIER PROTEIN SYNTHASE"/>
    <property type="match status" value="1"/>
</dbReference>
<reference evidence="5 6" key="2">
    <citation type="submission" date="2019-09" db="EMBL/GenBank/DDBJ databases">
        <authorList>
            <person name="Jin C."/>
        </authorList>
    </citation>
    <scope>NUCLEOTIDE SEQUENCE [LARGE SCALE GENOMIC DNA]</scope>
    <source>
        <strain evidence="5 6">AN110305</strain>
    </source>
</reference>
<dbReference type="InterPro" id="IPR000794">
    <property type="entry name" value="Beta-ketoacyl_synthase"/>
</dbReference>
<dbReference type="GO" id="GO:0006633">
    <property type="term" value="P:fatty acid biosynthetic process"/>
    <property type="evidence" value="ECO:0007669"/>
    <property type="project" value="TreeGrafter"/>
</dbReference>
<feature type="domain" description="Ketosynthase family 3 (KS3)" evidence="4">
    <location>
        <begin position="1"/>
        <end position="374"/>
    </location>
</feature>
<organism evidence="5 6">
    <name type="scientific">Solihabitans fulvus</name>
    <dbReference type="NCBI Taxonomy" id="1892852"/>
    <lineage>
        <taxon>Bacteria</taxon>
        <taxon>Bacillati</taxon>
        <taxon>Actinomycetota</taxon>
        <taxon>Actinomycetes</taxon>
        <taxon>Pseudonocardiales</taxon>
        <taxon>Pseudonocardiaceae</taxon>
        <taxon>Solihabitans</taxon>
    </lineage>
</organism>
<sequence length="376" mass="38121">MAVIAASAVRTCLGDGARTFERLLSGECGVAPLRHVDAARLNVSHGYPVLERGDAVGEPALRATRWLVECVAEALCSAGLAAPPGRVPVIVGTGLRELRAAERWALDGEPLRAQQLHFAAAVGELSAALRPVVTVSNACSASGHALALAQDMVEHGEAEIVVAAGTDATTASMLAMIGRVAERPTDSVRPFDAARTGVLLGEGAAAAVVAGDGWRGPVAAVLLGTGISCDAYHETAPSLAGISGAMRDALARAGRRPADVDVVLCHGTGTVLNDATEALAIREVFADAGAGPWLTAVKGAIGHTSGASALMSLDVAVRCLDSGRVPPVVGLREPLPEADGLRLVAGTSVRCAARVAQINAFGFGGVNAVTVIEARP</sequence>
<comment type="similarity">
    <text evidence="1 3">Belongs to the thiolase-like superfamily. Beta-ketoacyl-ACP synthases family.</text>
</comment>
<dbReference type="GO" id="GO:0004315">
    <property type="term" value="F:3-oxoacyl-[acyl-carrier-protein] synthase activity"/>
    <property type="evidence" value="ECO:0007669"/>
    <property type="project" value="TreeGrafter"/>
</dbReference>
<dbReference type="AlphaFoldDB" id="A0A5B2XQ02"/>
<dbReference type="InterPro" id="IPR020841">
    <property type="entry name" value="PKS_Beta-ketoAc_synthase_dom"/>
</dbReference>
<name>A0A5B2XQ02_9PSEU</name>
<evidence type="ECO:0000256" key="2">
    <source>
        <dbReference type="ARBA" id="ARBA00022679"/>
    </source>
</evidence>